<reference evidence="2" key="1">
    <citation type="submission" date="2022-11" db="UniProtKB">
        <authorList>
            <consortium name="WormBaseParasite"/>
        </authorList>
    </citation>
    <scope>IDENTIFICATION</scope>
</reference>
<organism evidence="1 2">
    <name type="scientific">Romanomermis culicivorax</name>
    <name type="common">Nematode worm</name>
    <dbReference type="NCBI Taxonomy" id="13658"/>
    <lineage>
        <taxon>Eukaryota</taxon>
        <taxon>Metazoa</taxon>
        <taxon>Ecdysozoa</taxon>
        <taxon>Nematoda</taxon>
        <taxon>Enoplea</taxon>
        <taxon>Dorylaimia</taxon>
        <taxon>Mermithida</taxon>
        <taxon>Mermithoidea</taxon>
        <taxon>Mermithidae</taxon>
        <taxon>Romanomermis</taxon>
    </lineage>
</organism>
<accession>A0A915IAS8</accession>
<dbReference type="Gene3D" id="3.40.50.2020">
    <property type="match status" value="1"/>
</dbReference>
<evidence type="ECO:0000313" key="1">
    <source>
        <dbReference type="Proteomes" id="UP000887565"/>
    </source>
</evidence>
<dbReference type="Proteomes" id="UP000887565">
    <property type="component" value="Unplaced"/>
</dbReference>
<protein>
    <submittedName>
        <fullName evidence="2">Uncharacterized protein</fullName>
    </submittedName>
</protein>
<dbReference type="InterPro" id="IPR029057">
    <property type="entry name" value="PRTase-like"/>
</dbReference>
<evidence type="ECO:0000313" key="2">
    <source>
        <dbReference type="WBParaSite" id="nRc.2.0.1.t10982-RA"/>
    </source>
</evidence>
<dbReference type="WBParaSite" id="nRc.2.0.1.t10982-RA">
    <property type="protein sequence ID" value="nRc.2.0.1.t10982-RA"/>
    <property type="gene ID" value="nRc.2.0.1.g10982"/>
</dbReference>
<sequence>ELQVFDLSFNIFDDDASDSGRKISQIFPYLQRLMLSCCDFLSSDNFARTFIDNGQTVLKAMSILTEHGVPQNNVIILNLFCTQQSNVRITSQMQCGLVSARCPER</sequence>
<proteinExistence type="predicted"/>
<keyword evidence="1" id="KW-1185">Reference proteome</keyword>
<name>A0A915IAS8_ROMCU</name>
<dbReference type="AlphaFoldDB" id="A0A915IAS8"/>